<dbReference type="FunFam" id="3.20.20.100:FF:000002">
    <property type="entry name" value="2,5-diketo-D-gluconic acid reductase A"/>
    <property type="match status" value="1"/>
</dbReference>
<dbReference type="EC" id="1.1.1.358" evidence="6"/>
<sequence>MESRKIPTFSLSRSGDRIPAIGFGSGTKQKRLKHSDLRYGMKHAHPALVQTFKEAIDAGFRHLDTAECYLTRIDVGTAVEQSGIDRSEFWITDKWDQGWLMDGKVFKSRSPSGPYESIKKCLELMHLSHLNLFLIHGPYFTKETCNVTVEEAWKQMEQIYEEGLADNIGVSNFDVPLLKRVFKVCKYKPQVDQIEYHLYLQQKEIVDFCKKNDILVEAFSPLTPMFSDRVGKNRPLNDIIARLCKKYNVEPNLLLLRWVYQSGVLPLTTSSNPQRMKYTFKIFDFELEPEDFNELQRIGQTFHYRGFFENYFERKE</sequence>
<feature type="binding site" evidence="10">
    <location>
        <position position="136"/>
    </location>
    <ligand>
        <name>substrate</name>
    </ligand>
</feature>
<evidence type="ECO:0000259" key="12">
    <source>
        <dbReference type="Pfam" id="PF00248"/>
    </source>
</evidence>
<proteinExistence type="inferred from homology"/>
<gene>
    <name evidence="13" type="ORF">DEBR0S6_09758G</name>
</gene>
<comment type="catalytic activity">
    <reaction evidence="5">
        <text>isatin + NADPH + H(+) = 3-hydroxyindolin-2-one + NADP(+)</text>
        <dbReference type="Rhea" id="RHEA:68608"/>
        <dbReference type="ChEBI" id="CHEBI:15378"/>
        <dbReference type="ChEBI" id="CHEBI:27539"/>
        <dbReference type="ChEBI" id="CHEBI:28536"/>
        <dbReference type="ChEBI" id="CHEBI:57783"/>
        <dbReference type="ChEBI" id="CHEBI:58349"/>
    </reaction>
</comment>
<evidence type="ECO:0000256" key="1">
    <source>
        <dbReference type="ARBA" id="ARBA00007905"/>
    </source>
</evidence>
<evidence type="ECO:0000256" key="2">
    <source>
        <dbReference type="ARBA" id="ARBA00022857"/>
    </source>
</evidence>
<dbReference type="Gene3D" id="3.20.20.100">
    <property type="entry name" value="NADP-dependent oxidoreductase domain"/>
    <property type="match status" value="1"/>
</dbReference>
<evidence type="ECO:0000256" key="5">
    <source>
        <dbReference type="ARBA" id="ARBA00051098"/>
    </source>
</evidence>
<reference evidence="13 14" key="1">
    <citation type="submission" date="2019-07" db="EMBL/GenBank/DDBJ databases">
        <authorList>
            <person name="Friedrich A."/>
            <person name="Schacherer J."/>
        </authorList>
    </citation>
    <scope>NUCLEOTIDE SEQUENCE [LARGE SCALE GENOMIC DNA]</scope>
</reference>
<dbReference type="EMBL" id="CABFWN010000006">
    <property type="protein sequence ID" value="VUG20179.1"/>
    <property type="molecule type" value="Genomic_DNA"/>
</dbReference>
<evidence type="ECO:0000256" key="8">
    <source>
        <dbReference type="ARBA" id="ARBA00081322"/>
    </source>
</evidence>
<accession>A0A7D9D171</accession>
<evidence type="ECO:0000313" key="13">
    <source>
        <dbReference type="EMBL" id="VUG20179.1"/>
    </source>
</evidence>
<evidence type="ECO:0000256" key="9">
    <source>
        <dbReference type="PIRSR" id="PIRSR000097-1"/>
    </source>
</evidence>
<dbReference type="SUPFAM" id="SSF51430">
    <property type="entry name" value="NAD(P)-linked oxidoreductase"/>
    <property type="match status" value="1"/>
</dbReference>
<dbReference type="GO" id="GO:0047011">
    <property type="term" value="F:2-dehydropantolactone reductase (A-specific) activity"/>
    <property type="evidence" value="ECO:0007669"/>
    <property type="project" value="UniProtKB-ARBA"/>
</dbReference>
<keyword evidence="3" id="KW-0560">Oxidoreductase</keyword>
<evidence type="ECO:0000256" key="10">
    <source>
        <dbReference type="PIRSR" id="PIRSR000097-2"/>
    </source>
</evidence>
<dbReference type="InterPro" id="IPR023210">
    <property type="entry name" value="NADP_OxRdtase_dom"/>
</dbReference>
<feature type="domain" description="NADP-dependent oxidoreductase" evidence="12">
    <location>
        <begin position="48"/>
        <end position="298"/>
    </location>
</feature>
<evidence type="ECO:0000313" key="14">
    <source>
        <dbReference type="Proteomes" id="UP000478008"/>
    </source>
</evidence>
<dbReference type="GO" id="GO:0042180">
    <property type="term" value="P:ketone metabolic process"/>
    <property type="evidence" value="ECO:0007669"/>
    <property type="project" value="UniProtKB-ARBA"/>
</dbReference>
<keyword evidence="2" id="KW-0521">NADP</keyword>
<feature type="active site" description="Proton donor" evidence="9">
    <location>
        <position position="69"/>
    </location>
</feature>
<dbReference type="InterPro" id="IPR036812">
    <property type="entry name" value="NAD(P)_OxRdtase_dom_sf"/>
</dbReference>
<dbReference type="Proteomes" id="UP000478008">
    <property type="component" value="Unassembled WGS sequence"/>
</dbReference>
<keyword evidence="14" id="KW-1185">Reference proteome</keyword>
<dbReference type="PANTHER" id="PTHR43827:SF3">
    <property type="entry name" value="NADP-DEPENDENT OXIDOREDUCTASE DOMAIN-CONTAINING PROTEIN"/>
    <property type="match status" value="1"/>
</dbReference>
<evidence type="ECO:0000256" key="7">
    <source>
        <dbReference type="ARBA" id="ARBA00079693"/>
    </source>
</evidence>
<dbReference type="PIRSF" id="PIRSF000097">
    <property type="entry name" value="AKR"/>
    <property type="match status" value="1"/>
</dbReference>
<evidence type="ECO:0000256" key="6">
    <source>
        <dbReference type="ARBA" id="ARBA00066965"/>
    </source>
</evidence>
<evidence type="ECO:0000256" key="4">
    <source>
        <dbReference type="ARBA" id="ARBA00050878"/>
    </source>
</evidence>
<dbReference type="PRINTS" id="PR00069">
    <property type="entry name" value="ALDKETRDTASE"/>
</dbReference>
<dbReference type="Pfam" id="PF00248">
    <property type="entry name" value="Aldo_ket_red"/>
    <property type="match status" value="1"/>
</dbReference>
<comment type="similarity">
    <text evidence="1">Belongs to the aldo/keto reductase family.</text>
</comment>
<evidence type="ECO:0000256" key="3">
    <source>
        <dbReference type="ARBA" id="ARBA00023002"/>
    </source>
</evidence>
<organism evidence="13 14">
    <name type="scientific">Dekkera bruxellensis</name>
    <name type="common">Brettanomyces custersii</name>
    <dbReference type="NCBI Taxonomy" id="5007"/>
    <lineage>
        <taxon>Eukaryota</taxon>
        <taxon>Fungi</taxon>
        <taxon>Dikarya</taxon>
        <taxon>Ascomycota</taxon>
        <taxon>Saccharomycotina</taxon>
        <taxon>Pichiomycetes</taxon>
        <taxon>Pichiales</taxon>
        <taxon>Pichiaceae</taxon>
        <taxon>Brettanomyces</taxon>
    </lineage>
</organism>
<name>A0A7D9D171_DEKBR</name>
<feature type="site" description="Lowers pKa of active site Tyr" evidence="11">
    <location>
        <position position="94"/>
    </location>
</feature>
<evidence type="ECO:0000256" key="11">
    <source>
        <dbReference type="PIRSR" id="PIRSR000097-3"/>
    </source>
</evidence>
<protein>
    <recommendedName>
        <fullName evidence="7">2-dehydropantolactone reductase</fullName>
        <ecNumber evidence="6">1.1.1.358</ecNumber>
    </recommendedName>
    <alternativeName>
        <fullName evidence="7">2-dehydropantolactone reductase</fullName>
    </alternativeName>
    <alternativeName>
        <fullName evidence="8">Ketopantoyl-lactone reductase</fullName>
    </alternativeName>
</protein>
<comment type="catalytic activity">
    <reaction evidence="4">
        <text>(R)-pantolactone + NADP(+) = 2-dehydropantolactone + NADPH + H(+)</text>
        <dbReference type="Rhea" id="RHEA:18981"/>
        <dbReference type="ChEBI" id="CHEBI:15378"/>
        <dbReference type="ChEBI" id="CHEBI:16719"/>
        <dbReference type="ChEBI" id="CHEBI:18395"/>
        <dbReference type="ChEBI" id="CHEBI:57783"/>
        <dbReference type="ChEBI" id="CHEBI:58349"/>
        <dbReference type="EC" id="1.1.1.358"/>
    </reaction>
</comment>
<dbReference type="InterPro" id="IPR020471">
    <property type="entry name" value="AKR"/>
</dbReference>
<dbReference type="PANTHER" id="PTHR43827">
    <property type="entry name" value="2,5-DIKETO-D-GLUCONIC ACID REDUCTASE"/>
    <property type="match status" value="1"/>
</dbReference>
<dbReference type="AlphaFoldDB" id="A0A7D9D171"/>